<dbReference type="KEGG" id="mtun:MTUNDRAET4_0655"/>
<dbReference type="RefSeq" id="WP_134486815.1">
    <property type="nucleotide sequence ID" value="NZ_CP139089.1"/>
</dbReference>
<organism evidence="2 3">
    <name type="scientific">Methylocella tundrae</name>
    <dbReference type="NCBI Taxonomy" id="227605"/>
    <lineage>
        <taxon>Bacteria</taxon>
        <taxon>Pseudomonadati</taxon>
        <taxon>Pseudomonadota</taxon>
        <taxon>Alphaproteobacteria</taxon>
        <taxon>Hyphomicrobiales</taxon>
        <taxon>Beijerinckiaceae</taxon>
        <taxon>Methylocella</taxon>
    </lineage>
</organism>
<proteinExistence type="predicted"/>
<accession>A0A4U8YUW2</accession>
<keyword evidence="2" id="KW-0808">Transferase</keyword>
<dbReference type="InterPro" id="IPR016181">
    <property type="entry name" value="Acyl_CoA_acyltransferase"/>
</dbReference>
<dbReference type="PROSITE" id="PS51186">
    <property type="entry name" value="GNAT"/>
    <property type="match status" value="1"/>
</dbReference>
<sequence length="195" mass="20709">MTLILNHFVAEAPVVIGRVSEPQIYIADEAGADFFAREALLDVAFGPARFEKTAERLREGRAPADGLALVMKDADALIGTLRLWHVDAGGVDALLLGPLAIAASHRSRGFGRRLMAEALFRAFVSGHSAVLLVGDAPYYEAFGFSRRHTQNLILPGPVDEARFLGLELVAGALRRAKGLVTPTGPAAGVGLREAA</sequence>
<dbReference type="Pfam" id="PF13508">
    <property type="entry name" value="Acetyltransf_7"/>
    <property type="match status" value="1"/>
</dbReference>
<name>A0A4U8YUW2_METTU</name>
<gene>
    <name evidence="2" type="ORF">MTUNDRAET4_0655</name>
</gene>
<evidence type="ECO:0000313" key="2">
    <source>
        <dbReference type="EMBL" id="VFU07548.1"/>
    </source>
</evidence>
<dbReference type="Gene3D" id="3.40.630.30">
    <property type="match status" value="1"/>
</dbReference>
<dbReference type="Proteomes" id="UP000294360">
    <property type="component" value="Chromosome"/>
</dbReference>
<dbReference type="CDD" id="cd04301">
    <property type="entry name" value="NAT_SF"/>
    <property type="match status" value="1"/>
</dbReference>
<protein>
    <submittedName>
        <fullName evidence="2">Predicted N-acetyltransferase YhbS</fullName>
    </submittedName>
</protein>
<dbReference type="InterPro" id="IPR000182">
    <property type="entry name" value="GNAT_dom"/>
</dbReference>
<dbReference type="EMBL" id="LR536450">
    <property type="protein sequence ID" value="VFU07548.1"/>
    <property type="molecule type" value="Genomic_DNA"/>
</dbReference>
<feature type="domain" description="N-acetyltransferase" evidence="1">
    <location>
        <begin position="22"/>
        <end position="165"/>
    </location>
</feature>
<dbReference type="GO" id="GO:0016747">
    <property type="term" value="F:acyltransferase activity, transferring groups other than amino-acyl groups"/>
    <property type="evidence" value="ECO:0007669"/>
    <property type="project" value="InterPro"/>
</dbReference>
<evidence type="ECO:0000259" key="1">
    <source>
        <dbReference type="PROSITE" id="PS51186"/>
    </source>
</evidence>
<dbReference type="AlphaFoldDB" id="A0A4U8YUW2"/>
<dbReference type="SUPFAM" id="SSF55729">
    <property type="entry name" value="Acyl-CoA N-acyltransferases (Nat)"/>
    <property type="match status" value="1"/>
</dbReference>
<reference evidence="2 3" key="1">
    <citation type="submission" date="2019-03" db="EMBL/GenBank/DDBJ databases">
        <authorList>
            <person name="Kox A.R. M."/>
        </authorList>
    </citation>
    <scope>NUCLEOTIDE SEQUENCE [LARGE SCALE GENOMIC DNA]</scope>
    <source>
        <strain evidence="2">MTUNDRAET4 annotated genome</strain>
    </source>
</reference>
<evidence type="ECO:0000313" key="3">
    <source>
        <dbReference type="Proteomes" id="UP000294360"/>
    </source>
</evidence>
<dbReference type="OrthoDB" id="9815099at2"/>